<evidence type="ECO:0000313" key="2">
    <source>
        <dbReference type="Proteomes" id="UP001230768"/>
    </source>
</evidence>
<proteinExistence type="predicted"/>
<dbReference type="SUPFAM" id="SSF69279">
    <property type="entry name" value="Phage tail proteins"/>
    <property type="match status" value="1"/>
</dbReference>
<name>A0ABY9GXD4_9PSED</name>
<sequence>MIDAALSRVTGFLDDAVERYRREAGYPVPAFRITVDGNDIAKLISPRLMSLDLTDNRGIEADQLSLTLSDHDGLLAIPPKGAVIHLWLGWSDTGLVDKGTYTVDETEHSGAPDVLSIRARSADLRKGLKTKRERSWSNTTLGDVLGDIAQSNGLTATIAGALDGLPILQLDQANESDANLISRVGEEFDAVVTVKAGCLLCLPAGGGKTASGAELPHITLTRADGDRHRYLQADRDSYDGVRAYFYDVNSAKKQEAIAGGGENLKDLRHTYSDRQSALRAARAEFNRLQRGSATLSYTLAIGRPDLIPELTYTLQGVKSEIDEIIWYGGNVQHTLSADNGYTVSLELESKLPEDTVEDLAEENKGDFTGIIAYYRDKKTGKEKTVTAGDQSKPRRLRWLYANERTAKRAVDREWKKWVRQIQHKTPAPSRGLLQPTQGTE</sequence>
<organism evidence="1 2">
    <name type="scientific">Pseudomonas wuhanensis</name>
    <dbReference type="NCBI Taxonomy" id="2954098"/>
    <lineage>
        <taxon>Bacteria</taxon>
        <taxon>Pseudomonadati</taxon>
        <taxon>Pseudomonadota</taxon>
        <taxon>Gammaproteobacteria</taxon>
        <taxon>Pseudomonadales</taxon>
        <taxon>Pseudomonadaceae</taxon>
        <taxon>Pseudomonas</taxon>
    </lineage>
</organism>
<dbReference type="Pfam" id="PF05954">
    <property type="entry name" value="Phage_GPD"/>
    <property type="match status" value="1"/>
</dbReference>
<accession>A0ABY9GXD4</accession>
<keyword evidence="2" id="KW-1185">Reference proteome</keyword>
<evidence type="ECO:0000313" key="1">
    <source>
        <dbReference type="EMBL" id="WLI20330.1"/>
    </source>
</evidence>
<protein>
    <submittedName>
        <fullName evidence="1">Phage late control D family protein</fullName>
    </submittedName>
</protein>
<reference evidence="1 2" key="1">
    <citation type="submission" date="2023-02" db="EMBL/GenBank/DDBJ databases">
        <title>Evolution of Hrp T3SS in non-pathogenic Pseudomonas fluorescens.</title>
        <authorList>
            <person name="Liao K."/>
            <person name="Wei H."/>
            <person name="Gu Y."/>
        </authorList>
    </citation>
    <scope>NUCLEOTIDE SEQUENCE [LARGE SCALE GENOMIC DNA]</scope>
    <source>
        <strain evidence="1 2">FP607</strain>
    </source>
</reference>
<gene>
    <name evidence="1" type="ORF">PSH88_09955</name>
</gene>
<dbReference type="RefSeq" id="WP_305426057.1">
    <property type="nucleotide sequence ID" value="NZ_CP117430.1"/>
</dbReference>
<dbReference type="Proteomes" id="UP001230768">
    <property type="component" value="Chromosome"/>
</dbReference>
<dbReference type="EMBL" id="CP117430">
    <property type="protein sequence ID" value="WLI20330.1"/>
    <property type="molecule type" value="Genomic_DNA"/>
</dbReference>
<dbReference type="InterPro" id="IPR052726">
    <property type="entry name" value="Phage_Baseplate_Hub"/>
</dbReference>
<dbReference type="PANTHER" id="PTHR35862:SF3">
    <property type="entry name" value="FELS-2 PROPHAGE PROTEIN"/>
    <property type="match status" value="1"/>
</dbReference>
<dbReference type="PANTHER" id="PTHR35862">
    <property type="entry name" value="FELS-2 PROPHAGE PROTEIN"/>
    <property type="match status" value="1"/>
</dbReference>